<accession>A0ACC2VJ07</accession>
<evidence type="ECO:0000313" key="2">
    <source>
        <dbReference type="Proteomes" id="UP001230649"/>
    </source>
</evidence>
<dbReference type="EMBL" id="JASBWS010000084">
    <property type="protein sequence ID" value="KAJ9099368.1"/>
    <property type="molecule type" value="Genomic_DNA"/>
</dbReference>
<dbReference type="Proteomes" id="UP001230649">
    <property type="component" value="Unassembled WGS sequence"/>
</dbReference>
<reference evidence="1" key="1">
    <citation type="submission" date="2023-04" db="EMBL/GenBank/DDBJ databases">
        <title>Draft Genome sequencing of Naganishia species isolated from polar environments using Oxford Nanopore Technology.</title>
        <authorList>
            <person name="Leo P."/>
            <person name="Venkateswaran K."/>
        </authorList>
    </citation>
    <scope>NUCLEOTIDE SEQUENCE</scope>
    <source>
        <strain evidence="1">MNA-CCFEE 5262</strain>
    </source>
</reference>
<keyword evidence="2" id="KW-1185">Reference proteome</keyword>
<gene>
    <name evidence="1" type="ORF">QFC20_005721</name>
</gene>
<evidence type="ECO:0000313" key="1">
    <source>
        <dbReference type="EMBL" id="KAJ9099368.1"/>
    </source>
</evidence>
<protein>
    <submittedName>
        <fullName evidence="1">Uncharacterized protein</fullName>
    </submittedName>
</protein>
<organism evidence="1 2">
    <name type="scientific">Naganishia adeliensis</name>
    <dbReference type="NCBI Taxonomy" id="92952"/>
    <lineage>
        <taxon>Eukaryota</taxon>
        <taxon>Fungi</taxon>
        <taxon>Dikarya</taxon>
        <taxon>Basidiomycota</taxon>
        <taxon>Agaricomycotina</taxon>
        <taxon>Tremellomycetes</taxon>
        <taxon>Filobasidiales</taxon>
        <taxon>Filobasidiaceae</taxon>
        <taxon>Naganishia</taxon>
    </lineage>
</organism>
<sequence>MPNPENMAKKVAPSRHMVWYREIVPATLPVLFLGTGIFFTLTLIQTHLSHSKSLEDSGRRISALEDELGELRRDQRRQVEDWGMGE</sequence>
<name>A0ACC2VJ07_9TREE</name>
<proteinExistence type="predicted"/>
<comment type="caution">
    <text evidence="1">The sequence shown here is derived from an EMBL/GenBank/DDBJ whole genome shotgun (WGS) entry which is preliminary data.</text>
</comment>